<organism evidence="1 2">
    <name type="scientific">Varanus komodoensis</name>
    <name type="common">Komodo dragon</name>
    <dbReference type="NCBI Taxonomy" id="61221"/>
    <lineage>
        <taxon>Eukaryota</taxon>
        <taxon>Metazoa</taxon>
        <taxon>Chordata</taxon>
        <taxon>Craniata</taxon>
        <taxon>Vertebrata</taxon>
        <taxon>Euteleostomi</taxon>
        <taxon>Lepidosauria</taxon>
        <taxon>Squamata</taxon>
        <taxon>Bifurcata</taxon>
        <taxon>Unidentata</taxon>
        <taxon>Episquamata</taxon>
        <taxon>Toxicofera</taxon>
        <taxon>Anguimorpha</taxon>
        <taxon>Paleoanguimorpha</taxon>
        <taxon>Varanoidea</taxon>
        <taxon>Varanidae</taxon>
        <taxon>Varanus</taxon>
    </lineage>
</organism>
<evidence type="ECO:0000313" key="1">
    <source>
        <dbReference type="Ensembl" id="ENSVKKP00000016283.1"/>
    </source>
</evidence>
<protein>
    <submittedName>
        <fullName evidence="1">Uncharacterized protein</fullName>
    </submittedName>
</protein>
<dbReference type="Ensembl" id="ENSVKKT00000016678.1">
    <property type="protein sequence ID" value="ENSVKKP00000016283.1"/>
    <property type="gene ID" value="ENSVKKG00000011099.1"/>
</dbReference>
<keyword evidence="2" id="KW-1185">Reference proteome</keyword>
<dbReference type="AlphaFoldDB" id="A0A8D2L3L1"/>
<reference evidence="1" key="2">
    <citation type="submission" date="2025-09" db="UniProtKB">
        <authorList>
            <consortium name="Ensembl"/>
        </authorList>
    </citation>
    <scope>IDENTIFICATION</scope>
</reference>
<evidence type="ECO:0000313" key="2">
    <source>
        <dbReference type="Proteomes" id="UP000694545"/>
    </source>
</evidence>
<accession>A0A8D2L3L1</accession>
<dbReference type="Proteomes" id="UP000694545">
    <property type="component" value="Unplaced"/>
</dbReference>
<sequence length="98" mass="10986">ISMELQDVILELIGMHLINKSLILKGDIYTKVSFVPSDIRITKCRRNHRIVEWQSWKPSCHSQARTPQPNGMPCLGWCACESFHGCNGTTGGPFSLAE</sequence>
<name>A0A8D2L3L1_VARKO</name>
<reference evidence="1" key="1">
    <citation type="submission" date="2025-08" db="UniProtKB">
        <authorList>
            <consortium name="Ensembl"/>
        </authorList>
    </citation>
    <scope>IDENTIFICATION</scope>
</reference>
<proteinExistence type="predicted"/>